<dbReference type="RefSeq" id="WP_152271224.1">
    <property type="nucleotide sequence ID" value="NZ_VTFX01000001.1"/>
</dbReference>
<name>A0A5N6MS17_9MICC</name>
<evidence type="ECO:0000313" key="3">
    <source>
        <dbReference type="Proteomes" id="UP000326852"/>
    </source>
</evidence>
<sequence>MSITLRKMTPDDAGAVTAFLSSNRFPFHMNAAPTEAEASRRVAAGHFWGGESQGFWVQHDDDDIGLVVLEDLADDNPVFDLRLAEEHRGRGLGVDVVRALCALAFTELPEIVRFEGQTREDNLAMRKTFLRAGFVKEAHYRQAWPTADGSRVASVAYAILRSDWEQNTVTPLEFDDLFLDHESFQG</sequence>
<dbReference type="SUPFAM" id="SSF55729">
    <property type="entry name" value="Acyl-CoA N-acyltransferases (Nat)"/>
    <property type="match status" value="1"/>
</dbReference>
<keyword evidence="2" id="KW-0808">Transferase</keyword>
<accession>A0A5N6MS17</accession>
<dbReference type="Gene3D" id="3.40.630.30">
    <property type="match status" value="1"/>
</dbReference>
<feature type="domain" description="N-acetyltransferase" evidence="1">
    <location>
        <begin position="3"/>
        <end position="162"/>
    </location>
</feature>
<dbReference type="InterPro" id="IPR016181">
    <property type="entry name" value="Acyl_CoA_acyltransferase"/>
</dbReference>
<organism evidence="2 3">
    <name type="scientific">Arthrobacter yangruifuii</name>
    <dbReference type="NCBI Taxonomy" id="2606616"/>
    <lineage>
        <taxon>Bacteria</taxon>
        <taxon>Bacillati</taxon>
        <taxon>Actinomycetota</taxon>
        <taxon>Actinomycetes</taxon>
        <taxon>Micrococcales</taxon>
        <taxon>Micrococcaceae</taxon>
        <taxon>Arthrobacter</taxon>
    </lineage>
</organism>
<dbReference type="InterPro" id="IPR000182">
    <property type="entry name" value="GNAT_dom"/>
</dbReference>
<protein>
    <submittedName>
        <fullName evidence="2">GNAT family N-acetyltransferase</fullName>
    </submittedName>
</protein>
<dbReference type="Proteomes" id="UP000326852">
    <property type="component" value="Unassembled WGS sequence"/>
</dbReference>
<dbReference type="EMBL" id="VTFX01000001">
    <property type="protein sequence ID" value="KAD4059979.1"/>
    <property type="molecule type" value="Genomic_DNA"/>
</dbReference>
<evidence type="ECO:0000313" key="2">
    <source>
        <dbReference type="EMBL" id="KAD4059979.1"/>
    </source>
</evidence>
<dbReference type="PROSITE" id="PS51186">
    <property type="entry name" value="GNAT"/>
    <property type="match status" value="1"/>
</dbReference>
<keyword evidence="3" id="KW-1185">Reference proteome</keyword>
<reference evidence="2 3" key="1">
    <citation type="submission" date="2019-08" db="EMBL/GenBank/DDBJ databases">
        <title>Arthrobacter sp. nov., isolated from plateau pika and Tibetan wild ass.</title>
        <authorList>
            <person name="Ge Y."/>
        </authorList>
    </citation>
    <scope>NUCLEOTIDE SEQUENCE [LARGE SCALE GENOMIC DNA]</scope>
    <source>
        <strain evidence="2 3">785</strain>
    </source>
</reference>
<dbReference type="GO" id="GO:0016747">
    <property type="term" value="F:acyltransferase activity, transferring groups other than amino-acyl groups"/>
    <property type="evidence" value="ECO:0007669"/>
    <property type="project" value="InterPro"/>
</dbReference>
<proteinExistence type="predicted"/>
<gene>
    <name evidence="2" type="ORF">GD627_02575</name>
</gene>
<dbReference type="AlphaFoldDB" id="A0A5N6MS17"/>
<dbReference type="PANTHER" id="PTHR43610">
    <property type="entry name" value="BLL6696 PROTEIN"/>
    <property type="match status" value="1"/>
</dbReference>
<dbReference type="Pfam" id="PF13302">
    <property type="entry name" value="Acetyltransf_3"/>
    <property type="match status" value="1"/>
</dbReference>
<evidence type="ECO:0000259" key="1">
    <source>
        <dbReference type="PROSITE" id="PS51186"/>
    </source>
</evidence>
<dbReference type="PANTHER" id="PTHR43610:SF1">
    <property type="entry name" value="N-ACETYLTRANSFERASE DOMAIN-CONTAINING PROTEIN"/>
    <property type="match status" value="1"/>
</dbReference>
<comment type="caution">
    <text evidence="2">The sequence shown here is derived from an EMBL/GenBank/DDBJ whole genome shotgun (WGS) entry which is preliminary data.</text>
</comment>